<dbReference type="RefSeq" id="WP_075029101.1">
    <property type="nucleotide sequence ID" value="NZ_FONR01000008.1"/>
</dbReference>
<dbReference type="Pfam" id="PF00753">
    <property type="entry name" value="Lactamase_B"/>
    <property type="match status" value="1"/>
</dbReference>
<dbReference type="SUPFAM" id="SSF56281">
    <property type="entry name" value="Metallo-hydrolase/oxidoreductase"/>
    <property type="match status" value="1"/>
</dbReference>
<feature type="domain" description="Metallo-beta-lactamase" evidence="2">
    <location>
        <begin position="80"/>
        <end position="253"/>
    </location>
</feature>
<dbReference type="Proteomes" id="UP000181942">
    <property type="component" value="Unassembled WGS sequence"/>
</dbReference>
<evidence type="ECO:0000256" key="1">
    <source>
        <dbReference type="SAM" id="SignalP"/>
    </source>
</evidence>
<evidence type="ECO:0000259" key="2">
    <source>
        <dbReference type="SMART" id="SM00849"/>
    </source>
</evidence>
<dbReference type="EMBL" id="FONR01000008">
    <property type="protein sequence ID" value="SFF54066.1"/>
    <property type="molecule type" value="Genomic_DNA"/>
</dbReference>
<evidence type="ECO:0000313" key="4">
    <source>
        <dbReference type="Proteomes" id="UP000181942"/>
    </source>
</evidence>
<accession>A0A1I2JMS6</accession>
<evidence type="ECO:0000313" key="3">
    <source>
        <dbReference type="EMBL" id="SFF54066.1"/>
    </source>
</evidence>
<protein>
    <submittedName>
        <fullName evidence="3">Glyoxylase, beta-lactamase superfamily II</fullName>
    </submittedName>
</protein>
<organism evidence="3 4">
    <name type="scientific">Streptomyces mirabilis</name>
    <dbReference type="NCBI Taxonomy" id="68239"/>
    <lineage>
        <taxon>Bacteria</taxon>
        <taxon>Bacillati</taxon>
        <taxon>Actinomycetota</taxon>
        <taxon>Actinomycetes</taxon>
        <taxon>Kitasatosporales</taxon>
        <taxon>Streptomycetaceae</taxon>
        <taxon>Streptomyces</taxon>
    </lineage>
</organism>
<dbReference type="InterPro" id="IPR001279">
    <property type="entry name" value="Metallo-B-lactamas"/>
</dbReference>
<name>A0A1I2JMS6_9ACTN</name>
<dbReference type="InterPro" id="IPR006311">
    <property type="entry name" value="TAT_signal"/>
</dbReference>
<keyword evidence="1" id="KW-0732">Signal</keyword>
<dbReference type="PANTHER" id="PTHR42951:SF22">
    <property type="entry name" value="METALLO BETA-LACTAMASE SUPERFAMILY LIPOPROTEIN"/>
    <property type="match status" value="1"/>
</dbReference>
<dbReference type="SMART" id="SM00849">
    <property type="entry name" value="Lactamase_B"/>
    <property type="match status" value="1"/>
</dbReference>
<sequence>MDTHATRRSLLARAAALAAVPAIGSVVADTALGSPAVAADATDLPDYAPVPRSSLGPAINSQGYYVGRIKRNLYWVTDGTYVSAFLTTRDGVVLLDAPPSLGHNIQRAIDDVTKPSGLTNKVTHLIYSHHHSDHAGGSGIFGRRVTRIGHSETRRLLIRDNDPNKPAPEETFDDHRVLHIGGERIELAWHGANHTPDNIYIHLPDHDTLMLVDIALPGWVPFANLNINEDIPGSLLAPAKALKYPWTTFIGGHLGRLGTRHDLKIHQDYMDDLDTEIRRALATVDATPYFVKYGNNTWAAVKTYLDEVIAVASRPVVTKYTGTLAAADVFTESNAFMLMESIRLDGGFGMTVHD</sequence>
<reference evidence="3 4" key="1">
    <citation type="submission" date="2016-10" db="EMBL/GenBank/DDBJ databases">
        <authorList>
            <person name="de Groot N.N."/>
        </authorList>
    </citation>
    <scope>NUCLEOTIDE SEQUENCE [LARGE SCALE GENOMIC DNA]</scope>
    <source>
        <strain evidence="3 4">OK461</strain>
    </source>
</reference>
<feature type="signal peptide" evidence="1">
    <location>
        <begin position="1"/>
        <end position="28"/>
    </location>
</feature>
<dbReference type="PANTHER" id="PTHR42951">
    <property type="entry name" value="METALLO-BETA-LACTAMASE DOMAIN-CONTAINING"/>
    <property type="match status" value="1"/>
</dbReference>
<dbReference type="InterPro" id="IPR050855">
    <property type="entry name" value="NDM-1-like"/>
</dbReference>
<proteinExistence type="predicted"/>
<feature type="chain" id="PRO_5010282199" evidence="1">
    <location>
        <begin position="29"/>
        <end position="354"/>
    </location>
</feature>
<gene>
    <name evidence="3" type="ORF">SAMN02787118_108134</name>
</gene>
<dbReference type="CDD" id="cd16276">
    <property type="entry name" value="metallo-hydrolase-like_MBL-fold"/>
    <property type="match status" value="1"/>
</dbReference>
<dbReference type="InterPro" id="IPR036866">
    <property type="entry name" value="RibonucZ/Hydroxyglut_hydro"/>
</dbReference>
<dbReference type="AlphaFoldDB" id="A0A1I2JMS6"/>
<dbReference type="Gene3D" id="3.60.15.10">
    <property type="entry name" value="Ribonuclease Z/Hydroxyacylglutathione hydrolase-like"/>
    <property type="match status" value="1"/>
</dbReference>
<dbReference type="OrthoDB" id="5240502at2"/>
<dbReference type="PROSITE" id="PS51318">
    <property type="entry name" value="TAT"/>
    <property type="match status" value="1"/>
</dbReference>